<name>A0A7W8DFW8_9BACT</name>
<evidence type="ECO:0000259" key="9">
    <source>
        <dbReference type="PROSITE" id="PS50885"/>
    </source>
</evidence>
<dbReference type="Pfam" id="PF00672">
    <property type="entry name" value="HAMP"/>
    <property type="match status" value="1"/>
</dbReference>
<evidence type="ECO:0000256" key="6">
    <source>
        <dbReference type="SAM" id="MobiDB-lite"/>
    </source>
</evidence>
<dbReference type="GO" id="GO:0016020">
    <property type="term" value="C:membrane"/>
    <property type="evidence" value="ECO:0007669"/>
    <property type="project" value="UniProtKB-SubCell"/>
</dbReference>
<keyword evidence="11" id="KW-1185">Reference proteome</keyword>
<dbReference type="Gene3D" id="3.30.450.20">
    <property type="entry name" value="PAS domain"/>
    <property type="match status" value="1"/>
</dbReference>
<comment type="subcellular location">
    <subcellularLocation>
        <location evidence="1">Membrane</location>
    </subcellularLocation>
</comment>
<dbReference type="Pfam" id="PF00015">
    <property type="entry name" value="MCPsignal"/>
    <property type="match status" value="1"/>
</dbReference>
<dbReference type="GO" id="GO:0007165">
    <property type="term" value="P:signal transduction"/>
    <property type="evidence" value="ECO:0007669"/>
    <property type="project" value="UniProtKB-KW"/>
</dbReference>
<dbReference type="GO" id="GO:0006935">
    <property type="term" value="P:chemotaxis"/>
    <property type="evidence" value="ECO:0007669"/>
    <property type="project" value="UniProtKB-ARBA"/>
</dbReference>
<dbReference type="InterPro" id="IPR004089">
    <property type="entry name" value="MCPsignal_dom"/>
</dbReference>
<keyword evidence="2 4" id="KW-0807">Transducer</keyword>
<evidence type="ECO:0000313" key="11">
    <source>
        <dbReference type="Proteomes" id="UP000528322"/>
    </source>
</evidence>
<dbReference type="FunFam" id="1.10.287.950:FF:000001">
    <property type="entry name" value="Methyl-accepting chemotaxis sensory transducer"/>
    <property type="match status" value="1"/>
</dbReference>
<keyword evidence="7" id="KW-1133">Transmembrane helix</keyword>
<evidence type="ECO:0000256" key="2">
    <source>
        <dbReference type="ARBA" id="ARBA00023224"/>
    </source>
</evidence>
<comment type="similarity">
    <text evidence="3">Belongs to the methyl-accepting chemotaxis (MCP) protein family.</text>
</comment>
<feature type="coiled-coil region" evidence="5">
    <location>
        <begin position="521"/>
        <end position="548"/>
    </location>
</feature>
<dbReference type="InterPro" id="IPR029150">
    <property type="entry name" value="dCache_3"/>
</dbReference>
<evidence type="ECO:0000256" key="7">
    <source>
        <dbReference type="SAM" id="Phobius"/>
    </source>
</evidence>
<organism evidence="10 11">
    <name type="scientific">Desulfurispira natronophila</name>
    <dbReference type="NCBI Taxonomy" id="682562"/>
    <lineage>
        <taxon>Bacteria</taxon>
        <taxon>Pseudomonadati</taxon>
        <taxon>Chrysiogenota</taxon>
        <taxon>Chrysiogenia</taxon>
        <taxon>Chrysiogenales</taxon>
        <taxon>Chrysiogenaceae</taxon>
        <taxon>Desulfurispira</taxon>
    </lineage>
</organism>
<keyword evidence="7" id="KW-0812">Transmembrane</keyword>
<feature type="region of interest" description="Disordered" evidence="6">
    <location>
        <begin position="389"/>
        <end position="408"/>
    </location>
</feature>
<evidence type="ECO:0000313" key="10">
    <source>
        <dbReference type="EMBL" id="MBB5020774.1"/>
    </source>
</evidence>
<evidence type="ECO:0000256" key="4">
    <source>
        <dbReference type="PROSITE-ProRule" id="PRU00284"/>
    </source>
</evidence>
<gene>
    <name evidence="10" type="ORF">HNR37_000077</name>
</gene>
<feature type="transmembrane region" description="Helical" evidence="7">
    <location>
        <begin position="298"/>
        <end position="318"/>
    </location>
</feature>
<sequence>MFATSSMKFKFMGSVTVVGFIFVIAVSVFALQQKKNYTSERISDISDQLQHMAFDAVSDKEEVTLSIAMSLANNRGIQQAILSNDRTGLLKELAVLSDYFRQYTEINNLRVHIHDDDGRTVLRTFRPDFYGDDLTSFRPTARRIQQEQEPFTALEPGASAVTLRAMSPVFYEGQYIGVIEISTGFGSISRDFMERGDRYIVLLSDEALRVSTALRDNTKFGPFVVASESWFDDTTMDFAATVNYEQLLNDGFTFTDDFFVTYAPLFDFNGSQIGIQLAGQPLEKFNAALDATDRMTNAMLAAMVGSLLAIVIVVYFLLRLVIAPPIRRTVQVANTVANGDFRQELKILSQDEMGQLAEAFNTMGQKLSITLMQINQAVSSVSSSADELHATAQEVSEGSSHQSRSTGELAVAVNQMQATVEQIAQNIHQAAEHAQNANDASVNGQNAVRETVEKMREITSNVADSSRNVEALGEAVGRIGAITNVINDIADQTNLLALNAAIEAARAGESGRGFAVVADEVRKLAERTQEATSEINNMIRDLQKQAAEAVDSIGVSERNVGEGNRTANIAGERLVEIAAFTQEMADMISQVAAAVEEQSATTQQIARSVEEVKIVADENAQRSAGIAHASSELGQVAENLRCQTSQFQLRAADNSTQIELRSKV</sequence>
<feature type="compositionally biased region" description="Polar residues" evidence="6">
    <location>
        <begin position="393"/>
        <end position="406"/>
    </location>
</feature>
<evidence type="ECO:0000259" key="8">
    <source>
        <dbReference type="PROSITE" id="PS50111"/>
    </source>
</evidence>
<dbReference type="EMBL" id="JACHID010000001">
    <property type="protein sequence ID" value="MBB5020774.1"/>
    <property type="molecule type" value="Genomic_DNA"/>
</dbReference>
<keyword evidence="5" id="KW-0175">Coiled coil</keyword>
<dbReference type="Pfam" id="PF14827">
    <property type="entry name" value="dCache_3"/>
    <property type="match status" value="1"/>
</dbReference>
<comment type="caution">
    <text evidence="10">The sequence shown here is derived from an EMBL/GenBank/DDBJ whole genome shotgun (WGS) entry which is preliminary data.</text>
</comment>
<feature type="domain" description="HAMP" evidence="9">
    <location>
        <begin position="325"/>
        <end position="372"/>
    </location>
</feature>
<protein>
    <submittedName>
        <fullName evidence="10">Methyl-accepting chemotaxis protein</fullName>
    </submittedName>
</protein>
<dbReference type="RefSeq" id="WP_183728203.1">
    <property type="nucleotide sequence ID" value="NZ_JACHID010000001.1"/>
</dbReference>
<evidence type="ECO:0000256" key="3">
    <source>
        <dbReference type="ARBA" id="ARBA00029447"/>
    </source>
</evidence>
<dbReference type="InterPro" id="IPR029151">
    <property type="entry name" value="Sensor-like_sf"/>
</dbReference>
<evidence type="ECO:0000256" key="5">
    <source>
        <dbReference type="SAM" id="Coils"/>
    </source>
</evidence>
<dbReference type="CDD" id="cd11386">
    <property type="entry name" value="MCP_signal"/>
    <property type="match status" value="1"/>
</dbReference>
<proteinExistence type="inferred from homology"/>
<keyword evidence="7" id="KW-0472">Membrane</keyword>
<dbReference type="Proteomes" id="UP000528322">
    <property type="component" value="Unassembled WGS sequence"/>
</dbReference>
<dbReference type="PROSITE" id="PS50111">
    <property type="entry name" value="CHEMOTAXIS_TRANSDUC_2"/>
    <property type="match status" value="1"/>
</dbReference>
<dbReference type="SMART" id="SM00283">
    <property type="entry name" value="MA"/>
    <property type="match status" value="1"/>
</dbReference>
<dbReference type="SUPFAM" id="SSF103190">
    <property type="entry name" value="Sensory domain-like"/>
    <property type="match status" value="1"/>
</dbReference>
<dbReference type="Gene3D" id="1.10.287.950">
    <property type="entry name" value="Methyl-accepting chemotaxis protein"/>
    <property type="match status" value="1"/>
</dbReference>
<feature type="domain" description="Methyl-accepting transducer" evidence="8">
    <location>
        <begin position="377"/>
        <end position="613"/>
    </location>
</feature>
<dbReference type="PROSITE" id="PS50885">
    <property type="entry name" value="HAMP"/>
    <property type="match status" value="1"/>
</dbReference>
<dbReference type="SUPFAM" id="SSF58104">
    <property type="entry name" value="Methyl-accepting chemotaxis protein (MCP) signaling domain"/>
    <property type="match status" value="1"/>
</dbReference>
<dbReference type="PANTHER" id="PTHR32089">
    <property type="entry name" value="METHYL-ACCEPTING CHEMOTAXIS PROTEIN MCPB"/>
    <property type="match status" value="1"/>
</dbReference>
<dbReference type="AlphaFoldDB" id="A0A7W8DFW8"/>
<dbReference type="PANTHER" id="PTHR32089:SF112">
    <property type="entry name" value="LYSOZYME-LIKE PROTEIN-RELATED"/>
    <property type="match status" value="1"/>
</dbReference>
<dbReference type="InterPro" id="IPR003660">
    <property type="entry name" value="HAMP_dom"/>
</dbReference>
<reference evidence="10 11" key="1">
    <citation type="submission" date="2020-08" db="EMBL/GenBank/DDBJ databases">
        <title>Genomic Encyclopedia of Type Strains, Phase IV (KMG-IV): sequencing the most valuable type-strain genomes for metagenomic binning, comparative biology and taxonomic classification.</title>
        <authorList>
            <person name="Goeker M."/>
        </authorList>
    </citation>
    <scope>NUCLEOTIDE SEQUENCE [LARGE SCALE GENOMIC DNA]</scope>
    <source>
        <strain evidence="10 11">DSM 22071</strain>
    </source>
</reference>
<evidence type="ECO:0000256" key="1">
    <source>
        <dbReference type="ARBA" id="ARBA00004370"/>
    </source>
</evidence>
<dbReference type="CDD" id="cd06225">
    <property type="entry name" value="HAMP"/>
    <property type="match status" value="1"/>
</dbReference>
<dbReference type="SMART" id="SM00304">
    <property type="entry name" value="HAMP"/>
    <property type="match status" value="2"/>
</dbReference>
<accession>A0A7W8DFW8</accession>